<dbReference type="Pfam" id="PF20327">
    <property type="entry name" value="DUF6622"/>
    <property type="match status" value="1"/>
</dbReference>
<feature type="transmembrane region" description="Helical" evidence="1">
    <location>
        <begin position="129"/>
        <end position="149"/>
    </location>
</feature>
<dbReference type="InterPro" id="IPR046730">
    <property type="entry name" value="DUF6622"/>
</dbReference>
<feature type="transmembrane region" description="Helical" evidence="1">
    <location>
        <begin position="37"/>
        <end position="57"/>
    </location>
</feature>
<proteinExistence type="predicted"/>
<feature type="transmembrane region" description="Helical" evidence="1">
    <location>
        <begin position="100"/>
        <end position="123"/>
    </location>
</feature>
<feature type="transmembrane region" description="Helical" evidence="1">
    <location>
        <begin position="63"/>
        <end position="80"/>
    </location>
</feature>
<keyword evidence="1" id="KW-0812">Transmembrane</keyword>
<feature type="transmembrane region" description="Helical" evidence="1">
    <location>
        <begin position="6"/>
        <end position="25"/>
    </location>
</feature>
<evidence type="ECO:0000313" key="2">
    <source>
        <dbReference type="EMBL" id="MCA1857069.1"/>
    </source>
</evidence>
<comment type="caution">
    <text evidence="2">The sequence shown here is derived from an EMBL/GenBank/DDBJ whole genome shotgun (WGS) entry which is preliminary data.</text>
</comment>
<reference evidence="2 3" key="1">
    <citation type="submission" date="2021-07" db="EMBL/GenBank/DDBJ databases">
        <title>Characterization of Violacein-producing bacteria and related species.</title>
        <authorList>
            <person name="Wilson H.S."/>
            <person name="De Leon M.E."/>
        </authorList>
    </citation>
    <scope>NUCLEOTIDE SEQUENCE [LARGE SCALE GENOMIC DNA]</scope>
    <source>
        <strain evidence="2 3">HSC-2F05</strain>
    </source>
</reference>
<evidence type="ECO:0000256" key="1">
    <source>
        <dbReference type="SAM" id="Phobius"/>
    </source>
</evidence>
<evidence type="ECO:0008006" key="4">
    <source>
        <dbReference type="Google" id="ProtNLM"/>
    </source>
</evidence>
<evidence type="ECO:0000313" key="3">
    <source>
        <dbReference type="Proteomes" id="UP001198602"/>
    </source>
</evidence>
<name>A0ABS7YBK0_9BURK</name>
<dbReference type="EMBL" id="JAHYBX010000005">
    <property type="protein sequence ID" value="MCA1857069.1"/>
    <property type="molecule type" value="Genomic_DNA"/>
</dbReference>
<accession>A0ABS7YBK0</accession>
<protein>
    <recommendedName>
        <fullName evidence="4">Transmembrane protein</fullName>
    </recommendedName>
</protein>
<organism evidence="2 3">
    <name type="scientific">Massilia hydrophila</name>
    <dbReference type="NCBI Taxonomy" id="3044279"/>
    <lineage>
        <taxon>Bacteria</taxon>
        <taxon>Pseudomonadati</taxon>
        <taxon>Pseudomonadota</taxon>
        <taxon>Betaproteobacteria</taxon>
        <taxon>Burkholderiales</taxon>
        <taxon>Oxalobacteraceae</taxon>
        <taxon>Telluria group</taxon>
        <taxon>Massilia</taxon>
    </lineage>
</organism>
<keyword evidence="3" id="KW-1185">Reference proteome</keyword>
<dbReference type="RefSeq" id="WP_225239315.1">
    <property type="nucleotide sequence ID" value="NZ_JAHYBX010000005.1"/>
</dbReference>
<sequence length="174" mass="17992">MSQILIHTPSYVWAILAFLVLRGVLALRERDITPVRLAIIPVVMLLLALQSVGARYGLGSAAMGAWLAGAVLIGLQRWALGGSRVVAGKAAGTLRVRGSWAPLLMMLAVFAVKYAIAVLQAVQPQLADGAGFALPACGLLGLCNGYFLGQLARDLAAGRALASRAPAPGAACPH</sequence>
<gene>
    <name evidence="2" type="ORF">LE190_14200</name>
</gene>
<keyword evidence="1" id="KW-1133">Transmembrane helix</keyword>
<keyword evidence="1" id="KW-0472">Membrane</keyword>
<dbReference type="Proteomes" id="UP001198602">
    <property type="component" value="Unassembled WGS sequence"/>
</dbReference>